<sequence length="267" mass="30633">MIVMSQRNNNSDRELLVWYFVRNSVVQNSVVHLYHQLQEQPSLHRRFSRALSFSHDFSLAYVRVAQLMATLLLHDWLGVRASQAHHYLVLSKRGNLHPWLYSSSTIGSELIIASISPKEVDYHPAGDVVAPKKPESTCYLILPFWILWKIWKSRNILCFQRKHIPWGTSLNLARAYAKQWTKAETLLTPPTQQTTNHAMTGNNWWISQNQVGLSDASFVNGDFPSKTGWVLRDNGMFYVGVGKAFGYTTSNVLEEKFEALIIAMQHC</sequence>
<name>A0A8T2BZP4_ARASU</name>
<organism evidence="1 2">
    <name type="scientific">Arabidopsis suecica</name>
    <name type="common">Swedish thale-cress</name>
    <name type="synonym">Cardaminopsis suecica</name>
    <dbReference type="NCBI Taxonomy" id="45249"/>
    <lineage>
        <taxon>Eukaryota</taxon>
        <taxon>Viridiplantae</taxon>
        <taxon>Streptophyta</taxon>
        <taxon>Embryophyta</taxon>
        <taxon>Tracheophyta</taxon>
        <taxon>Spermatophyta</taxon>
        <taxon>Magnoliopsida</taxon>
        <taxon>eudicotyledons</taxon>
        <taxon>Gunneridae</taxon>
        <taxon>Pentapetalae</taxon>
        <taxon>rosids</taxon>
        <taxon>malvids</taxon>
        <taxon>Brassicales</taxon>
        <taxon>Brassicaceae</taxon>
        <taxon>Camelineae</taxon>
        <taxon>Arabidopsis</taxon>
    </lineage>
</organism>
<reference evidence="1 2" key="1">
    <citation type="submission" date="2020-12" db="EMBL/GenBank/DDBJ databases">
        <title>Concerted genomic and epigenomic changes stabilize Arabidopsis allopolyploids.</title>
        <authorList>
            <person name="Chen Z."/>
        </authorList>
    </citation>
    <scope>NUCLEOTIDE SEQUENCE [LARGE SCALE GENOMIC DNA]</scope>
    <source>
        <strain evidence="1">As9502</strain>
        <tissue evidence="1">Leaf</tissue>
    </source>
</reference>
<keyword evidence="2" id="KW-1185">Reference proteome</keyword>
<protein>
    <submittedName>
        <fullName evidence="1">Uncharacterized protein</fullName>
    </submittedName>
</protein>
<evidence type="ECO:0000313" key="2">
    <source>
        <dbReference type="Proteomes" id="UP000694251"/>
    </source>
</evidence>
<dbReference type="EMBL" id="JAEFBJ010000007">
    <property type="protein sequence ID" value="KAG7588851.1"/>
    <property type="molecule type" value="Genomic_DNA"/>
</dbReference>
<accession>A0A8T2BZP4</accession>
<dbReference type="Proteomes" id="UP000694251">
    <property type="component" value="Chromosome 7"/>
</dbReference>
<gene>
    <name evidence="1" type="ORF">ISN44_As07g011720</name>
</gene>
<dbReference type="AlphaFoldDB" id="A0A8T2BZP4"/>
<proteinExistence type="predicted"/>
<comment type="caution">
    <text evidence="1">The sequence shown here is derived from an EMBL/GenBank/DDBJ whole genome shotgun (WGS) entry which is preliminary data.</text>
</comment>
<evidence type="ECO:0000313" key="1">
    <source>
        <dbReference type="EMBL" id="KAG7588851.1"/>
    </source>
</evidence>